<dbReference type="Proteomes" id="UP000233769">
    <property type="component" value="Chromosome tk0001"/>
</dbReference>
<accession>A0A1P8QN02</accession>
<dbReference type="EMBL" id="LT962688">
    <property type="protein sequence ID" value="SOR27326.1"/>
    <property type="molecule type" value="Genomic_DNA"/>
</dbReference>
<proteinExistence type="predicted"/>
<evidence type="ECO:0000313" key="2">
    <source>
        <dbReference type="Proteomes" id="UP000233769"/>
    </source>
</evidence>
<organism evidence="1 2">
    <name type="scientific">Methylorubrum extorquens</name>
    <name type="common">Methylobacterium dichloromethanicum</name>
    <name type="synonym">Methylobacterium extorquens</name>
    <dbReference type="NCBI Taxonomy" id="408"/>
    <lineage>
        <taxon>Bacteria</taxon>
        <taxon>Pseudomonadati</taxon>
        <taxon>Pseudomonadota</taxon>
        <taxon>Alphaproteobacteria</taxon>
        <taxon>Hyphomicrobiales</taxon>
        <taxon>Methylobacteriaceae</taxon>
        <taxon>Methylorubrum</taxon>
    </lineage>
</organism>
<name>A0A1P8QN02_METEX</name>
<dbReference type="RefSeq" id="WP_015824638.1">
    <property type="nucleotide sequence ID" value="NZ_CP019322.1"/>
</dbReference>
<reference evidence="2" key="1">
    <citation type="submission" date="2017-10" db="EMBL/GenBank/DDBJ databases">
        <authorList>
            <person name="Regsiter A."/>
            <person name="William W."/>
        </authorList>
    </citation>
    <scope>NUCLEOTIDE SEQUENCE [LARGE SCALE GENOMIC DNA]</scope>
</reference>
<evidence type="ECO:0000313" key="1">
    <source>
        <dbReference type="EMBL" id="SOR27326.1"/>
    </source>
</evidence>
<dbReference type="GeneID" id="72992315"/>
<dbReference type="AlphaFoldDB" id="A0A1P8QN02"/>
<gene>
    <name evidence="1" type="ORF">TK0001_0724</name>
</gene>
<protein>
    <submittedName>
        <fullName evidence="1">Uncharacterized protein</fullName>
    </submittedName>
</protein>
<sequence>MIMDVSRLAAAVTDAYAAQAKPPLTQELIAQVRDVLVKAFEAEGGGSSGADRLERLNAALDAFETELDAVVGPRIASLDEASGAVTMRTRSEAGQPLRAFGGQ</sequence>